<evidence type="ECO:0000313" key="2">
    <source>
        <dbReference type="EMBL" id="VVB00035.1"/>
    </source>
</evidence>
<keyword evidence="3" id="KW-1185">Reference proteome</keyword>
<sequence length="222" mass="24704">MKGKGKQLEDLNTNAYMRQHHTNLVEKLMPLLAPELPPGFEPSPSLVVPEVFQQMKIYMSCLDPQERSRREQLMIQTLNKLSKDPNAQSSCLRLEAPPVVTTSLNKDKGLVFDFSKTQTEDNQGPNASDQAVTGNIRSNMEVAKLNTTLVLAPQIRTERQQLQVTAPQEGGGNFVPEAVNPVFTIGATEDSSYGLSGRSRNTQHRSVSWTRKRRYNTGQHGG</sequence>
<protein>
    <submittedName>
        <fullName evidence="2">Uncharacterized protein</fullName>
    </submittedName>
</protein>
<proteinExistence type="predicted"/>
<accession>A0A565BF92</accession>
<organism evidence="2 3">
    <name type="scientific">Arabis nemorensis</name>
    <dbReference type="NCBI Taxonomy" id="586526"/>
    <lineage>
        <taxon>Eukaryota</taxon>
        <taxon>Viridiplantae</taxon>
        <taxon>Streptophyta</taxon>
        <taxon>Embryophyta</taxon>
        <taxon>Tracheophyta</taxon>
        <taxon>Spermatophyta</taxon>
        <taxon>Magnoliopsida</taxon>
        <taxon>eudicotyledons</taxon>
        <taxon>Gunneridae</taxon>
        <taxon>Pentapetalae</taxon>
        <taxon>rosids</taxon>
        <taxon>malvids</taxon>
        <taxon>Brassicales</taxon>
        <taxon>Brassicaceae</taxon>
        <taxon>Arabideae</taxon>
        <taxon>Arabis</taxon>
    </lineage>
</organism>
<evidence type="ECO:0000313" key="3">
    <source>
        <dbReference type="Proteomes" id="UP000489600"/>
    </source>
</evidence>
<dbReference type="AlphaFoldDB" id="A0A565BF92"/>
<feature type="region of interest" description="Disordered" evidence="1">
    <location>
        <begin position="190"/>
        <end position="222"/>
    </location>
</feature>
<dbReference type="EMBL" id="CABITT030000004">
    <property type="protein sequence ID" value="VVB00035.1"/>
    <property type="molecule type" value="Genomic_DNA"/>
</dbReference>
<reference evidence="2" key="1">
    <citation type="submission" date="2019-07" db="EMBL/GenBank/DDBJ databases">
        <authorList>
            <person name="Dittberner H."/>
        </authorList>
    </citation>
    <scope>NUCLEOTIDE SEQUENCE [LARGE SCALE GENOMIC DNA]</scope>
</reference>
<comment type="caution">
    <text evidence="2">The sequence shown here is derived from an EMBL/GenBank/DDBJ whole genome shotgun (WGS) entry which is preliminary data.</text>
</comment>
<name>A0A565BF92_9BRAS</name>
<evidence type="ECO:0000256" key="1">
    <source>
        <dbReference type="SAM" id="MobiDB-lite"/>
    </source>
</evidence>
<gene>
    <name evidence="2" type="ORF">ANE_LOCUS10479</name>
</gene>
<dbReference type="Proteomes" id="UP000489600">
    <property type="component" value="Unassembled WGS sequence"/>
</dbReference>
<feature type="compositionally biased region" description="Polar residues" evidence="1">
    <location>
        <begin position="190"/>
        <end position="209"/>
    </location>
</feature>
<dbReference type="OrthoDB" id="1106483at2759"/>